<protein>
    <submittedName>
        <fullName evidence="4">E3 ubiquitin-protein ligase LIN</fullName>
    </submittedName>
</protein>
<dbReference type="InterPro" id="IPR016024">
    <property type="entry name" value="ARM-type_fold"/>
</dbReference>
<dbReference type="InterPro" id="IPR001680">
    <property type="entry name" value="WD40_rpt"/>
</dbReference>
<keyword evidence="1" id="KW-0853">WD repeat</keyword>
<dbReference type="SMART" id="SM00320">
    <property type="entry name" value="WD40"/>
    <property type="match status" value="3"/>
</dbReference>
<dbReference type="PANTHER" id="PTHR35549:SF2">
    <property type="entry name" value="TRANSDUCIN_WD40 REPEAT-LIKE SUPERFAMILY PROTEIN"/>
    <property type="match status" value="1"/>
</dbReference>
<dbReference type="Pfam" id="PF23628">
    <property type="entry name" value="ARM_LIN_C"/>
    <property type="match status" value="1"/>
</dbReference>
<feature type="repeat" description="WD" evidence="1">
    <location>
        <begin position="609"/>
        <end position="642"/>
    </location>
</feature>
<dbReference type="InterPro" id="IPR036322">
    <property type="entry name" value="WD40_repeat_dom_sf"/>
</dbReference>
<dbReference type="SUPFAM" id="SSF48371">
    <property type="entry name" value="ARM repeat"/>
    <property type="match status" value="1"/>
</dbReference>
<sequence>MDRYAPVDDDDYIDEVGKLHCIGSIALKNYQLSRPLHQRSSKRMKKSSSCRTTLSEVHQQPEESFFFEQTGVLENIISKLCFTEELGNGEEDYTVEMKTIYEILNSKSGLKYSLLKDVILDQLLKAISPSQEERVVRTSVAILSTIVTANRSVIEDIKRKGLQLYDLATALKRNIHEAVILIYLINPSPAEIKTLELLPCLVEVVCTSKSCKLELTSILLTPPAASLMIIEVLVTAFDYETNRMHLAAISSPRVLSGLLKVPRKDNLEEFISLAAILVNCMRFDGKCRKYISEFSPVPPLVSLLWSNQKRASSVALEFLNELQRMPRYINKEASTNMCALFLLMQNSEPEYRLLAANLLLQLEVLEDTSAKSIYREEAAEALFESLTCEECPSTQALSAFILSNLGGTYSWTGEPYTTAWLVKKTGLTLAYHGNLIKNYDFLDQSLQDAGIDSWCSKIAQRILHLGTSVFHALDKGLNSKFKRVSRDCLVATAWLGCELVKGPDELRHAACEIILHSIEQFLHPGLELEERLLACLCIYNYTSGRGNALIQHKRRISCVHSQILEAGTKCNGAVTALIYYKGQLHSGYADGSIKVWDIKGQKAILVQEMKEHKKAVTCFALYEPGNCLLSGSADKTIKMWQMLQRNLECIEVIPTKESIRSIDSWGELIFATTQNHKLKVIDASRKAKDIFKNKRVKCIRVAQGKVYAGCMDSSIQELMIINNRQQEIKAPSKSWMQNKPINSVSIYKDWLYSGSLVLEGSKMKDWRRSSKPQISIAPEKGASILAMEVVEDFIYLNCSTSMSSLQIWLRGTQHKVGRLSAGSKITSLLSANDMILCGTEKGVIKGWIPL</sequence>
<reference evidence="4" key="2">
    <citation type="journal article" date="2024" name="Plant">
        <title>Genomic evolution and insights into agronomic trait innovations of Sesamum species.</title>
        <authorList>
            <person name="Miao H."/>
            <person name="Wang L."/>
            <person name="Qu L."/>
            <person name="Liu H."/>
            <person name="Sun Y."/>
            <person name="Le M."/>
            <person name="Wang Q."/>
            <person name="Wei S."/>
            <person name="Zheng Y."/>
            <person name="Lin W."/>
            <person name="Duan Y."/>
            <person name="Cao H."/>
            <person name="Xiong S."/>
            <person name="Wang X."/>
            <person name="Wei L."/>
            <person name="Li C."/>
            <person name="Ma Q."/>
            <person name="Ju M."/>
            <person name="Zhao R."/>
            <person name="Li G."/>
            <person name="Mu C."/>
            <person name="Tian Q."/>
            <person name="Mei H."/>
            <person name="Zhang T."/>
            <person name="Gao T."/>
            <person name="Zhang H."/>
        </authorList>
    </citation>
    <scope>NUCLEOTIDE SEQUENCE</scope>
    <source>
        <strain evidence="4">K16</strain>
    </source>
</reference>
<reference evidence="4" key="1">
    <citation type="submission" date="2020-06" db="EMBL/GenBank/DDBJ databases">
        <authorList>
            <person name="Li T."/>
            <person name="Hu X."/>
            <person name="Zhang T."/>
            <person name="Song X."/>
            <person name="Zhang H."/>
            <person name="Dai N."/>
            <person name="Sheng W."/>
            <person name="Hou X."/>
            <person name="Wei L."/>
        </authorList>
    </citation>
    <scope>NUCLEOTIDE SEQUENCE</scope>
    <source>
        <strain evidence="4">K16</strain>
        <tissue evidence="4">Leaf</tissue>
    </source>
</reference>
<dbReference type="Pfam" id="PF00400">
    <property type="entry name" value="WD40"/>
    <property type="match status" value="1"/>
</dbReference>
<feature type="domain" description="Putative E3 ubiquitin-protein ligase LIN ARM repeats" evidence="3">
    <location>
        <begin position="69"/>
        <end position="231"/>
    </location>
</feature>
<dbReference type="PROSITE" id="PS50294">
    <property type="entry name" value="WD_REPEATS_REGION"/>
    <property type="match status" value="1"/>
</dbReference>
<dbReference type="AlphaFoldDB" id="A0AAE1X651"/>
<gene>
    <name evidence="4" type="ORF">Sango_0561700</name>
</gene>
<dbReference type="InterPro" id="IPR055566">
    <property type="entry name" value="ARM_LIN"/>
</dbReference>
<evidence type="ECO:0000256" key="1">
    <source>
        <dbReference type="PROSITE-ProRule" id="PRU00221"/>
    </source>
</evidence>
<dbReference type="PANTHER" id="PTHR35549">
    <property type="entry name" value="OS04G0584500 PROTEIN"/>
    <property type="match status" value="1"/>
</dbReference>
<name>A0AAE1X651_9LAMI</name>
<accession>A0AAE1X651</accession>
<feature type="repeat" description="WD" evidence="1">
    <location>
        <begin position="584"/>
        <end position="606"/>
    </location>
</feature>
<dbReference type="EMBL" id="JACGWL010000003">
    <property type="protein sequence ID" value="KAK4405552.1"/>
    <property type="molecule type" value="Genomic_DNA"/>
</dbReference>
<feature type="domain" description="Putative E3 ubiquitin-protein ligase LIN ARM-like" evidence="2">
    <location>
        <begin position="233"/>
        <end position="543"/>
    </location>
</feature>
<comment type="caution">
    <text evidence="4">The sequence shown here is derived from an EMBL/GenBank/DDBJ whole genome shotgun (WGS) entry which is preliminary data.</text>
</comment>
<proteinExistence type="predicted"/>
<dbReference type="Gene3D" id="1.25.10.10">
    <property type="entry name" value="Leucine-rich Repeat Variant"/>
    <property type="match status" value="1"/>
</dbReference>
<dbReference type="Pfam" id="PF23654">
    <property type="entry name" value="ARM_LIN_2nd"/>
    <property type="match status" value="1"/>
</dbReference>
<dbReference type="SUPFAM" id="SSF50978">
    <property type="entry name" value="WD40 repeat-like"/>
    <property type="match status" value="1"/>
</dbReference>
<dbReference type="InterPro" id="IPR015943">
    <property type="entry name" value="WD40/YVTN_repeat-like_dom_sf"/>
</dbReference>
<evidence type="ECO:0000313" key="4">
    <source>
        <dbReference type="EMBL" id="KAK4405552.1"/>
    </source>
</evidence>
<dbReference type="InterPro" id="IPR056514">
    <property type="entry name" value="ARM_LIN_2nd"/>
</dbReference>
<dbReference type="InterPro" id="IPR011989">
    <property type="entry name" value="ARM-like"/>
</dbReference>
<evidence type="ECO:0000259" key="3">
    <source>
        <dbReference type="Pfam" id="PF23654"/>
    </source>
</evidence>
<dbReference type="Proteomes" id="UP001289374">
    <property type="component" value="Unassembled WGS sequence"/>
</dbReference>
<keyword evidence="5" id="KW-1185">Reference proteome</keyword>
<evidence type="ECO:0000259" key="2">
    <source>
        <dbReference type="Pfam" id="PF23628"/>
    </source>
</evidence>
<dbReference type="PROSITE" id="PS50082">
    <property type="entry name" value="WD_REPEATS_2"/>
    <property type="match status" value="2"/>
</dbReference>
<dbReference type="Gene3D" id="2.130.10.10">
    <property type="entry name" value="YVTN repeat-like/Quinoprotein amine dehydrogenase"/>
    <property type="match status" value="1"/>
</dbReference>
<organism evidence="4 5">
    <name type="scientific">Sesamum angolense</name>
    <dbReference type="NCBI Taxonomy" id="2727404"/>
    <lineage>
        <taxon>Eukaryota</taxon>
        <taxon>Viridiplantae</taxon>
        <taxon>Streptophyta</taxon>
        <taxon>Embryophyta</taxon>
        <taxon>Tracheophyta</taxon>
        <taxon>Spermatophyta</taxon>
        <taxon>Magnoliopsida</taxon>
        <taxon>eudicotyledons</taxon>
        <taxon>Gunneridae</taxon>
        <taxon>Pentapetalae</taxon>
        <taxon>asterids</taxon>
        <taxon>lamiids</taxon>
        <taxon>Lamiales</taxon>
        <taxon>Pedaliaceae</taxon>
        <taxon>Sesamum</taxon>
    </lineage>
</organism>
<evidence type="ECO:0000313" key="5">
    <source>
        <dbReference type="Proteomes" id="UP001289374"/>
    </source>
</evidence>